<dbReference type="Gene3D" id="1.10.150.130">
    <property type="match status" value="1"/>
</dbReference>
<organism evidence="1 2">
    <name type="scientific">Paramuricea clavata</name>
    <name type="common">Red gorgonian</name>
    <name type="synonym">Violescent sea-whip</name>
    <dbReference type="NCBI Taxonomy" id="317549"/>
    <lineage>
        <taxon>Eukaryota</taxon>
        <taxon>Metazoa</taxon>
        <taxon>Cnidaria</taxon>
        <taxon>Anthozoa</taxon>
        <taxon>Octocorallia</taxon>
        <taxon>Malacalcyonacea</taxon>
        <taxon>Plexauridae</taxon>
        <taxon>Paramuricea</taxon>
    </lineage>
</organism>
<dbReference type="GO" id="GO:0006310">
    <property type="term" value="P:DNA recombination"/>
    <property type="evidence" value="ECO:0007669"/>
    <property type="project" value="InterPro"/>
</dbReference>
<dbReference type="Gene3D" id="1.10.443.10">
    <property type="entry name" value="Intergrase catalytic core"/>
    <property type="match status" value="1"/>
</dbReference>
<feature type="non-terminal residue" evidence="1">
    <location>
        <position position="1"/>
    </location>
</feature>
<dbReference type="PANTHER" id="PTHR34605">
    <property type="entry name" value="PHAGE_INTEGRASE DOMAIN-CONTAINING PROTEIN"/>
    <property type="match status" value="1"/>
</dbReference>
<gene>
    <name evidence="1" type="ORF">PACLA_8A029250</name>
</gene>
<protein>
    <submittedName>
        <fullName evidence="1">Integrase recombinase xerD-like</fullName>
    </submittedName>
</protein>
<dbReference type="GO" id="GO:0003677">
    <property type="term" value="F:DNA binding"/>
    <property type="evidence" value="ECO:0007669"/>
    <property type="project" value="InterPro"/>
</dbReference>
<dbReference type="SUPFAM" id="SSF56349">
    <property type="entry name" value="DNA breaking-rejoining enzymes"/>
    <property type="match status" value="1"/>
</dbReference>
<dbReference type="AlphaFoldDB" id="A0A7D9L6Z7"/>
<name>A0A7D9L6Z7_PARCT</name>
<keyword evidence="2" id="KW-1185">Reference proteome</keyword>
<sequence length="678" mass="76294">NQEEYRKEIKRLQSEIERGRTSMSTRDERVLEPVFKYVGNKKQYELNNSVADKIQVALTTTDEQQRTAALNEEKFGWDTVECYTAEPLAADADDEKRIKKAVKETGPKRNSEGLNDSSLLRTLGLTDGSAFKSSEFVTQEIAKLRLSGVLVEKPRLILDLRYVNKHLRSFLPFGLSTGPNPGGALYREILQAPSWDILFALSTEAHATVFREGSRKQDLHREAVEIYKLCQKNGIRLSVEWRMIAVGHVAVVQAVAKEVVLPAELEPTCFKDPELARLANVLPGILVQDRADKTVKTYLGAYRRWKQWAIHRGVVPLPAETVPFALYLVFLIQQERSVAAVNSIVYGVSWVHKKGGFLEPSQHPLVKQLMEAARRILAKPATRKSPLGADLVRKLVLRLEQGSLAELQLATLIALGFFGFLRWDDLSNLTADNIQIEDSHMALFLEKRKNDQFRDGSWVFISSSEVKPCPVEVVKKFLVQGCHAQGSKLFRRVQHTKNGWQLKKQGMSYSRANQLLKAELKKEGLNVSRYSLHSLRAGGASAAAALGVPDRLFQRHGGWRTSLSASLSDESSLMTENPLKPHTVVYHSRASHLSSWTWTYLKCDSGIKHANRKLNGLPEDTDSSPHSLDRLTQVYSIKYKRVSPGFGSRMNKQESSLTQADKLAAILNLKICEFLRKT</sequence>
<evidence type="ECO:0000313" key="2">
    <source>
        <dbReference type="Proteomes" id="UP001152795"/>
    </source>
</evidence>
<dbReference type="Proteomes" id="UP001152795">
    <property type="component" value="Unassembled WGS sequence"/>
</dbReference>
<evidence type="ECO:0000313" key="1">
    <source>
        <dbReference type="EMBL" id="CAB4024405.1"/>
    </source>
</evidence>
<dbReference type="OrthoDB" id="5982453at2759"/>
<feature type="non-terminal residue" evidence="1">
    <location>
        <position position="678"/>
    </location>
</feature>
<dbReference type="InterPro" id="IPR011010">
    <property type="entry name" value="DNA_brk_join_enz"/>
</dbReference>
<dbReference type="EMBL" id="CACRXK020013015">
    <property type="protein sequence ID" value="CAB4024405.1"/>
    <property type="molecule type" value="Genomic_DNA"/>
</dbReference>
<dbReference type="SUPFAM" id="SSF47823">
    <property type="entry name" value="lambda integrase-like, N-terminal domain"/>
    <property type="match status" value="1"/>
</dbReference>
<proteinExistence type="predicted"/>
<dbReference type="InterPro" id="IPR010998">
    <property type="entry name" value="Integrase_recombinase_N"/>
</dbReference>
<reference evidence="1" key="1">
    <citation type="submission" date="2020-04" db="EMBL/GenBank/DDBJ databases">
        <authorList>
            <person name="Alioto T."/>
            <person name="Alioto T."/>
            <person name="Gomez Garrido J."/>
        </authorList>
    </citation>
    <scope>NUCLEOTIDE SEQUENCE</scope>
    <source>
        <strain evidence="1">A484AB</strain>
    </source>
</reference>
<dbReference type="PANTHER" id="PTHR34605:SF6">
    <property type="entry name" value="TYR RECOMBINASE DOMAIN-CONTAINING PROTEIN"/>
    <property type="match status" value="1"/>
</dbReference>
<dbReference type="GO" id="GO:0015074">
    <property type="term" value="P:DNA integration"/>
    <property type="evidence" value="ECO:0007669"/>
    <property type="project" value="InterPro"/>
</dbReference>
<dbReference type="InterPro" id="IPR052925">
    <property type="entry name" value="Phage_Integrase-like_Recomb"/>
</dbReference>
<dbReference type="InterPro" id="IPR013762">
    <property type="entry name" value="Integrase-like_cat_sf"/>
</dbReference>
<comment type="caution">
    <text evidence="1">The sequence shown here is derived from an EMBL/GenBank/DDBJ whole genome shotgun (WGS) entry which is preliminary data.</text>
</comment>
<accession>A0A7D9L6Z7</accession>